<comment type="caution">
    <text evidence="1">The sequence shown here is derived from an EMBL/GenBank/DDBJ whole genome shotgun (WGS) entry which is preliminary data.</text>
</comment>
<evidence type="ECO:0000313" key="2">
    <source>
        <dbReference type="Proteomes" id="UP000237477"/>
    </source>
</evidence>
<keyword evidence="2" id="KW-1185">Reference proteome</keyword>
<proteinExistence type="predicted"/>
<dbReference type="EMBL" id="MLEC01000005">
    <property type="protein sequence ID" value="POC96942.1"/>
    <property type="molecule type" value="Genomic_DNA"/>
</dbReference>
<organism evidence="1 2">
    <name type="scientific">Pseudomonas avellanae pv. morsprunorum</name>
    <dbReference type="NCBI Taxonomy" id="3380385"/>
    <lineage>
        <taxon>Bacteria</taxon>
        <taxon>Pseudomonadati</taxon>
        <taxon>Pseudomonadota</taxon>
        <taxon>Gammaproteobacteria</taxon>
        <taxon>Pseudomonadales</taxon>
        <taxon>Pseudomonadaceae</taxon>
        <taxon>Pseudomonas</taxon>
    </lineage>
</organism>
<gene>
    <name evidence="1" type="ORF">BKM26_04885</name>
</gene>
<evidence type="ECO:0000313" key="1">
    <source>
        <dbReference type="EMBL" id="POC96942.1"/>
    </source>
</evidence>
<accession>A0ABX4Z2B7</accession>
<protein>
    <submittedName>
        <fullName evidence="1">Uncharacterized protein</fullName>
    </submittedName>
</protein>
<sequence length="59" mass="6763">MSTFYNQQSAEGKNHIEDIIKKSVEEAVFGFFAYWTERAQSKAQKTKVLCRSSTKETSP</sequence>
<reference evidence="1 2" key="1">
    <citation type="submission" date="2016-10" db="EMBL/GenBank/DDBJ databases">
        <title>Comparative genomics of Pseudomonas syringae.</title>
        <authorList>
            <person name="Hulin M.T."/>
        </authorList>
    </citation>
    <scope>NUCLEOTIDE SEQUENCE [LARGE SCALE GENOMIC DNA]</scope>
    <source>
        <strain evidence="2">R2-5255</strain>
    </source>
</reference>
<name>A0ABX4Z2B7_9PSED</name>
<dbReference type="Proteomes" id="UP000237477">
    <property type="component" value="Unassembled WGS sequence"/>
</dbReference>